<proteinExistence type="inferred from homology"/>
<keyword evidence="12 38" id="KW-0728">SH3 domain</keyword>
<dbReference type="SMART" id="SM00165">
    <property type="entry name" value="UBA"/>
    <property type="match status" value="1"/>
</dbReference>
<evidence type="ECO:0000313" key="44">
    <source>
        <dbReference type="EMBL" id="CAG9817416.1"/>
    </source>
</evidence>
<feature type="region of interest" description="Disordered" evidence="40">
    <location>
        <begin position="477"/>
        <end position="507"/>
    </location>
</feature>
<evidence type="ECO:0000256" key="31">
    <source>
        <dbReference type="ARBA" id="ARBA00023242"/>
    </source>
</evidence>
<dbReference type="Proteomes" id="UP001153737">
    <property type="component" value="Chromosome 15"/>
</dbReference>
<evidence type="ECO:0000256" key="29">
    <source>
        <dbReference type="ARBA" id="ARBA00023137"/>
    </source>
</evidence>
<keyword evidence="23" id="KW-0418">Kinase</keyword>
<evidence type="ECO:0000256" key="25">
    <source>
        <dbReference type="ARBA" id="ARBA00022842"/>
    </source>
</evidence>
<keyword evidence="22" id="KW-0967">Endosome</keyword>
<dbReference type="InterPro" id="IPR008266">
    <property type="entry name" value="Tyr_kinase_AS"/>
</dbReference>
<dbReference type="InterPro" id="IPR049587">
    <property type="entry name" value="TNK-like_SAM"/>
</dbReference>
<feature type="domain" description="UBA" evidence="43">
    <location>
        <begin position="1101"/>
        <end position="1142"/>
    </location>
</feature>
<feature type="region of interest" description="Disordered" evidence="40">
    <location>
        <begin position="1020"/>
        <end position="1041"/>
    </location>
</feature>
<keyword evidence="15" id="KW-0963">Cytoplasm</keyword>
<evidence type="ECO:0000256" key="5">
    <source>
        <dbReference type="ARBA" id="ARBA00004180"/>
    </source>
</evidence>
<keyword evidence="31" id="KW-0539">Nucleus</keyword>
<comment type="cofactor">
    <cofactor evidence="1">
        <name>Mg(2+)</name>
        <dbReference type="ChEBI" id="CHEBI:18420"/>
    </cofactor>
</comment>
<dbReference type="InterPro" id="IPR037085">
    <property type="entry name" value="Cdc42-bd-like_dom_sf"/>
</dbReference>
<keyword evidence="45" id="KW-1185">Reference proteome</keyword>
<evidence type="ECO:0000256" key="27">
    <source>
        <dbReference type="ARBA" id="ARBA00022949"/>
    </source>
</evidence>
<dbReference type="EMBL" id="OU896721">
    <property type="protein sequence ID" value="CAG9817416.1"/>
    <property type="molecule type" value="Genomic_DNA"/>
</dbReference>
<dbReference type="SUPFAM" id="SSF56112">
    <property type="entry name" value="Protein kinase-like (PK-like)"/>
    <property type="match status" value="1"/>
</dbReference>
<dbReference type="GO" id="GO:0046872">
    <property type="term" value="F:metal ion binding"/>
    <property type="evidence" value="ECO:0007669"/>
    <property type="project" value="UniProtKB-KW"/>
</dbReference>
<evidence type="ECO:0000256" key="15">
    <source>
        <dbReference type="ARBA" id="ARBA00022490"/>
    </source>
</evidence>
<keyword evidence="30" id="KW-0168">Coated pit</keyword>
<accession>A0A9N9SC29</accession>
<dbReference type="Gene3D" id="3.30.200.20">
    <property type="entry name" value="Phosphorylase Kinase, domain 1"/>
    <property type="match status" value="1"/>
</dbReference>
<keyword evidence="20" id="KW-0479">Metal-binding</keyword>
<keyword evidence="24 39" id="KW-0067">ATP-binding</keyword>
<organism evidence="44 45">
    <name type="scientific">Phaedon cochleariae</name>
    <name type="common">Mustard beetle</name>
    <dbReference type="NCBI Taxonomy" id="80249"/>
    <lineage>
        <taxon>Eukaryota</taxon>
        <taxon>Metazoa</taxon>
        <taxon>Ecdysozoa</taxon>
        <taxon>Arthropoda</taxon>
        <taxon>Hexapoda</taxon>
        <taxon>Insecta</taxon>
        <taxon>Pterygota</taxon>
        <taxon>Neoptera</taxon>
        <taxon>Endopterygota</taxon>
        <taxon>Coleoptera</taxon>
        <taxon>Polyphaga</taxon>
        <taxon>Cucujiformia</taxon>
        <taxon>Chrysomeloidea</taxon>
        <taxon>Chrysomelidae</taxon>
        <taxon>Chrysomelinae</taxon>
        <taxon>Chrysomelini</taxon>
        <taxon>Phaedon</taxon>
    </lineage>
</organism>
<dbReference type="Pfam" id="PF07714">
    <property type="entry name" value="PK_Tyr_Ser-Thr"/>
    <property type="match status" value="1"/>
</dbReference>
<evidence type="ECO:0000256" key="8">
    <source>
        <dbReference type="ARBA" id="ARBA00004536"/>
    </source>
</evidence>
<comment type="similarity">
    <text evidence="35">Belongs to the protein kinase superfamily. Tyr protein kinase family.</text>
</comment>
<evidence type="ECO:0000256" key="16">
    <source>
        <dbReference type="ARBA" id="ARBA00022527"/>
    </source>
</evidence>
<dbReference type="PRINTS" id="PR00109">
    <property type="entry name" value="TYRKINASE"/>
</dbReference>
<evidence type="ECO:0000256" key="10">
    <source>
        <dbReference type="ARBA" id="ARBA00011903"/>
    </source>
</evidence>
<sequence>MSEEGIEWLGCILSEVQLGQFLVPIRDDLQITRLEHFDFVKPEDLEKIGISRPGARRLLEAVKKKRTQQKKRNLINKLIPVTGKGTISKKTETETIAISDFTSCLIQESNITLSVKLGDGSFGVVRRGEWVSPTGKSILVAVKVLKADALSQPGVFEDFIKEVQAMHVLSHQYLIRLYGVVLSQPMMMVTELAPLGSLLDFLRKQCQHTPVSMLCEYATQVANGMAYLESKRFLHRDLACRNVLLSAVDKIKIGDFGLMRALPQEEDCYVMTEHKKVPFPWCAPESLRYRQFSHASDTWMFGVTVWEMFTFGEDPWMGLIGSEILRKIEKENERLALPDACPPLIYATLLQCWAKKPEDRPTFASLKDFFRKNVTPVMKSLGRQNEPDKLEVLEGDEIAIIDGSSELYWWKGQNQRTFEIGLVPRCLVDPMRPKQSDDISKPLQNSFIHTGHGSAFGESWGSPSYIDEMYLKNPMDPPDLLGIRRQPKPSPQLCDRRKSSSLSLNSSLRRTDKQFNYKKLTNQNSFKLSKPQRPPQPKIDASKEEVLVDISPEDASVTRIKDIPGRSTHGSVSLLDEPIDVPQEVSLSEQEFWKSNDLQETAPPPYHAPPAYYNSSAFALDPPEIDPFDTSYVYKPPPIYSYPHKLPSPNFDPTNSPSKKPITSPNKTKNNYVQGDISNRGMNYFKTTPCDKEQTIAVSKSVPVAQKNMASPVKPAGNGLENGISLLKLDASPSKNAEGKFLADLEKYLLGKEKDRGKENKKVEEVAGAATLPKIQNDAYSNLGDLYMKTSDSCTKNYTKAIINKMWCESTNNGNLKQSNKHVQIDTNQRQNKNETYVVNCEFGQFKSNRRYDPVYSSSSSMYSGSTNYEIATNFNSTSKCSESTTQNVYNTSLPQHSVYSNDSNTLYNTAVQMNNIYGNKTATNDNHPTPYNNQTVTNDTHDQRASTNDKPTTTYGNQTSSYGNQTCSYGNPTTTYGNQTPTNNCQTVAYGYGTGRRYDETIEERLYHEVPDNLYSQVPEDDELRPHRPAPTKPTRMQPLSMQQIQRKLQQGQLTADAERLMTSEYRSNKISQVRDCVPDADADQCLSALQSCGWDVALTVKTLKIDKLCRLGLADRARCEAALQQTNWNVELAASAILDT</sequence>
<dbReference type="GO" id="GO:0002009">
    <property type="term" value="P:morphogenesis of an epithelium"/>
    <property type="evidence" value="ECO:0007669"/>
    <property type="project" value="UniProtKB-ARBA"/>
</dbReference>
<keyword evidence="32" id="KW-0968">Cytoplasmic vesicle</keyword>
<evidence type="ECO:0000259" key="43">
    <source>
        <dbReference type="PROSITE" id="PS50030"/>
    </source>
</evidence>
<feature type="binding site" evidence="39">
    <location>
        <position position="143"/>
    </location>
    <ligand>
        <name>ATP</name>
        <dbReference type="ChEBI" id="CHEBI:30616"/>
    </ligand>
</feature>
<evidence type="ECO:0000256" key="1">
    <source>
        <dbReference type="ARBA" id="ARBA00001946"/>
    </source>
</evidence>
<evidence type="ECO:0000259" key="42">
    <source>
        <dbReference type="PROSITE" id="PS50011"/>
    </source>
</evidence>
<evidence type="ECO:0000256" key="13">
    <source>
        <dbReference type="ARBA" id="ARBA00022475"/>
    </source>
</evidence>
<keyword evidence="25" id="KW-0460">Magnesium</keyword>
<dbReference type="PROSITE" id="PS50002">
    <property type="entry name" value="SH3"/>
    <property type="match status" value="1"/>
</dbReference>
<dbReference type="Pfam" id="PF09027">
    <property type="entry name" value="GTPase_binding"/>
    <property type="match status" value="1"/>
</dbReference>
<feature type="compositionally biased region" description="Polar residues" evidence="40">
    <location>
        <begin position="651"/>
        <end position="677"/>
    </location>
</feature>
<evidence type="ECO:0000256" key="26">
    <source>
        <dbReference type="ARBA" id="ARBA00022843"/>
    </source>
</evidence>
<comment type="subcellular location">
    <subcellularLocation>
        <location evidence="8">Cell junction</location>
        <location evidence="8">Adherens junction</location>
    </subcellularLocation>
    <subcellularLocation>
        <location evidence="6">Cell membrane</location>
    </subcellularLocation>
    <subcellularLocation>
        <location evidence="7">Cytoplasm</location>
        <location evidence="7">Cytosol</location>
    </subcellularLocation>
    <subcellularLocation>
        <location evidence="5">Cytoplasmic vesicle membrane</location>
        <topology evidence="5">Peripheral membrane protein</topology>
        <orientation evidence="5">Cytoplasmic side</orientation>
    </subcellularLocation>
    <subcellularLocation>
        <location evidence="3">Cytoplasmic vesicle</location>
        <location evidence="3">Clathrin-coated vesicle</location>
    </subcellularLocation>
    <subcellularLocation>
        <location evidence="4">Endosome</location>
    </subcellularLocation>
    <subcellularLocation>
        <location evidence="9">Membrane</location>
        <location evidence="9">Clathrin-coated pit</location>
    </subcellularLocation>
    <subcellularLocation>
        <location evidence="2">Nucleus</location>
    </subcellularLocation>
</comment>
<evidence type="ECO:0000256" key="33">
    <source>
        <dbReference type="ARBA" id="ARBA00047899"/>
    </source>
</evidence>
<evidence type="ECO:0000256" key="21">
    <source>
        <dbReference type="ARBA" id="ARBA00022741"/>
    </source>
</evidence>
<evidence type="ECO:0000256" key="32">
    <source>
        <dbReference type="ARBA" id="ARBA00023329"/>
    </source>
</evidence>
<evidence type="ECO:0000256" key="12">
    <source>
        <dbReference type="ARBA" id="ARBA00022443"/>
    </source>
</evidence>
<evidence type="ECO:0000256" key="24">
    <source>
        <dbReference type="ARBA" id="ARBA00022840"/>
    </source>
</evidence>
<evidence type="ECO:0000256" key="34">
    <source>
        <dbReference type="ARBA" id="ARBA00048679"/>
    </source>
</evidence>
<evidence type="ECO:0000256" key="36">
    <source>
        <dbReference type="ARBA" id="ARBA00072244"/>
    </source>
</evidence>
<dbReference type="EC" id="2.7.10.2" evidence="10"/>
<evidence type="ECO:0000256" key="11">
    <source>
        <dbReference type="ARBA" id="ARBA00012513"/>
    </source>
</evidence>
<keyword evidence="29" id="KW-0829">Tyrosine-protein kinase</keyword>
<evidence type="ECO:0000313" key="45">
    <source>
        <dbReference type="Proteomes" id="UP001153737"/>
    </source>
</evidence>
<dbReference type="CDD" id="cd14328">
    <property type="entry name" value="UBA_TNK1"/>
    <property type="match status" value="1"/>
</dbReference>
<dbReference type="GO" id="GO:0005886">
    <property type="term" value="C:plasma membrane"/>
    <property type="evidence" value="ECO:0007669"/>
    <property type="project" value="UniProtKB-SubCell"/>
</dbReference>
<evidence type="ECO:0000256" key="40">
    <source>
        <dbReference type="SAM" id="MobiDB-lite"/>
    </source>
</evidence>
<dbReference type="InterPro" id="IPR001245">
    <property type="entry name" value="Ser-Thr/Tyr_kinase_cat_dom"/>
</dbReference>
<keyword evidence="19" id="KW-0808">Transferase</keyword>
<keyword evidence="21 39" id="KW-0547">Nucleotide-binding</keyword>
<dbReference type="PANTHER" id="PTHR24418">
    <property type="entry name" value="TYROSINE-PROTEIN KINASE"/>
    <property type="match status" value="1"/>
</dbReference>
<feature type="compositionally biased region" description="Polar residues" evidence="40">
    <location>
        <begin position="946"/>
        <end position="960"/>
    </location>
</feature>
<evidence type="ECO:0000259" key="41">
    <source>
        <dbReference type="PROSITE" id="PS50002"/>
    </source>
</evidence>
<dbReference type="CDD" id="cd05040">
    <property type="entry name" value="PTKc_Ack_like"/>
    <property type="match status" value="1"/>
</dbReference>
<dbReference type="GO" id="GO:0005905">
    <property type="term" value="C:clathrin-coated pit"/>
    <property type="evidence" value="ECO:0007669"/>
    <property type="project" value="UniProtKB-SubCell"/>
</dbReference>
<dbReference type="GO" id="GO:0004715">
    <property type="term" value="F:non-membrane spanning protein tyrosine kinase activity"/>
    <property type="evidence" value="ECO:0007669"/>
    <property type="project" value="UniProtKB-EC"/>
</dbReference>
<keyword evidence="26" id="KW-0832">Ubl conjugation</keyword>
<dbReference type="Gene3D" id="4.10.680.10">
    <property type="entry name" value="Cdc42-like binding domain"/>
    <property type="match status" value="1"/>
</dbReference>
<dbReference type="FunFam" id="4.10.680.10:FF:000001">
    <property type="entry name" value="activated CDC42 kinase 1 isoform X1"/>
    <property type="match status" value="1"/>
</dbReference>
<dbReference type="PROSITE" id="PS00107">
    <property type="entry name" value="PROTEIN_KINASE_ATP"/>
    <property type="match status" value="1"/>
</dbReference>
<protein>
    <recommendedName>
        <fullName evidence="36">Activated CDC42 kinase 1</fullName>
        <ecNumber evidence="10">2.7.10.2</ecNumber>
        <ecNumber evidence="11">2.7.11.1</ecNumber>
    </recommendedName>
    <alternativeName>
        <fullName evidence="37">Tyrosine kinase non-receptor protein 2</fullName>
    </alternativeName>
</protein>
<keyword evidence="17" id="KW-0597">Phosphoprotein</keyword>
<evidence type="ECO:0000256" key="23">
    <source>
        <dbReference type="ARBA" id="ARBA00022777"/>
    </source>
</evidence>
<dbReference type="GO" id="GO:0006897">
    <property type="term" value="P:endocytosis"/>
    <property type="evidence" value="ECO:0007669"/>
    <property type="project" value="UniProtKB-KW"/>
</dbReference>
<dbReference type="SMART" id="SM00219">
    <property type="entry name" value="TyrKc"/>
    <property type="match status" value="1"/>
</dbReference>
<feature type="domain" description="SH3" evidence="41">
    <location>
        <begin position="358"/>
        <end position="433"/>
    </location>
</feature>
<dbReference type="InterPro" id="IPR015940">
    <property type="entry name" value="UBA"/>
</dbReference>
<evidence type="ECO:0000256" key="6">
    <source>
        <dbReference type="ARBA" id="ARBA00004236"/>
    </source>
</evidence>
<dbReference type="PROSITE" id="PS50030">
    <property type="entry name" value="UBA"/>
    <property type="match status" value="1"/>
</dbReference>
<keyword evidence="16" id="KW-0723">Serine/threonine-protein kinase</keyword>
<keyword evidence="28" id="KW-0472">Membrane</keyword>
<dbReference type="GO" id="GO:0005634">
    <property type="term" value="C:nucleus"/>
    <property type="evidence" value="ECO:0007669"/>
    <property type="project" value="UniProtKB-SubCell"/>
</dbReference>
<dbReference type="GO" id="GO:0030136">
    <property type="term" value="C:clathrin-coated vesicle"/>
    <property type="evidence" value="ECO:0007669"/>
    <property type="project" value="UniProtKB-SubCell"/>
</dbReference>
<dbReference type="InterPro" id="IPR000719">
    <property type="entry name" value="Prot_kinase_dom"/>
</dbReference>
<dbReference type="InterPro" id="IPR017441">
    <property type="entry name" value="Protein_kinase_ATP_BS"/>
</dbReference>
<keyword evidence="27" id="KW-0965">Cell junction</keyword>
<keyword evidence="18" id="KW-0254">Endocytosis</keyword>
<evidence type="ECO:0000256" key="9">
    <source>
        <dbReference type="ARBA" id="ARBA00004600"/>
    </source>
</evidence>
<evidence type="ECO:0000256" key="38">
    <source>
        <dbReference type="PROSITE-ProRule" id="PRU00192"/>
    </source>
</evidence>
<dbReference type="SUPFAM" id="SSF50044">
    <property type="entry name" value="SH3-domain"/>
    <property type="match status" value="1"/>
</dbReference>
<dbReference type="PROSITE" id="PS50011">
    <property type="entry name" value="PROTEIN_KINASE_DOM"/>
    <property type="match status" value="1"/>
</dbReference>
<name>A0A9N9SC29_PHACE</name>
<evidence type="ECO:0000256" key="39">
    <source>
        <dbReference type="PROSITE-ProRule" id="PRU10141"/>
    </source>
</evidence>
<comment type="catalytic activity">
    <reaction evidence="34">
        <text>L-seryl-[protein] + ATP = O-phospho-L-seryl-[protein] + ADP + H(+)</text>
        <dbReference type="Rhea" id="RHEA:17989"/>
        <dbReference type="Rhea" id="RHEA-COMP:9863"/>
        <dbReference type="Rhea" id="RHEA-COMP:11604"/>
        <dbReference type="ChEBI" id="CHEBI:15378"/>
        <dbReference type="ChEBI" id="CHEBI:29999"/>
        <dbReference type="ChEBI" id="CHEBI:30616"/>
        <dbReference type="ChEBI" id="CHEBI:83421"/>
        <dbReference type="ChEBI" id="CHEBI:456216"/>
        <dbReference type="EC" id="2.7.11.1"/>
    </reaction>
</comment>
<evidence type="ECO:0000256" key="37">
    <source>
        <dbReference type="ARBA" id="ARBA00077194"/>
    </source>
</evidence>
<evidence type="ECO:0000256" key="30">
    <source>
        <dbReference type="ARBA" id="ARBA00023176"/>
    </source>
</evidence>
<dbReference type="CDD" id="cd09539">
    <property type="entry name" value="SAM_TNK-like"/>
    <property type="match status" value="1"/>
</dbReference>
<dbReference type="InterPro" id="IPR015116">
    <property type="entry name" value="Cdc42-bd-like"/>
</dbReference>
<dbReference type="GO" id="GO:0030659">
    <property type="term" value="C:cytoplasmic vesicle membrane"/>
    <property type="evidence" value="ECO:0007669"/>
    <property type="project" value="UniProtKB-SubCell"/>
</dbReference>
<evidence type="ECO:0000256" key="7">
    <source>
        <dbReference type="ARBA" id="ARBA00004514"/>
    </source>
</evidence>
<feature type="region of interest" description="Disordered" evidence="40">
    <location>
        <begin position="645"/>
        <end position="677"/>
    </location>
</feature>
<feature type="compositionally biased region" description="Polar residues" evidence="40">
    <location>
        <begin position="923"/>
        <end position="939"/>
    </location>
</feature>
<feature type="region of interest" description="Disordered" evidence="40">
    <location>
        <begin position="923"/>
        <end position="960"/>
    </location>
</feature>
<dbReference type="GO" id="GO:0005829">
    <property type="term" value="C:cytosol"/>
    <property type="evidence" value="ECO:0007669"/>
    <property type="project" value="UniProtKB-SubCell"/>
</dbReference>
<dbReference type="AlphaFoldDB" id="A0A9N9SC29"/>
<evidence type="ECO:0000256" key="35">
    <source>
        <dbReference type="ARBA" id="ARBA00060742"/>
    </source>
</evidence>
<dbReference type="EC" id="2.7.11.1" evidence="11"/>
<evidence type="ECO:0000256" key="2">
    <source>
        <dbReference type="ARBA" id="ARBA00004123"/>
    </source>
</evidence>
<dbReference type="FunFam" id="1.10.510.10:FF:000080">
    <property type="entry name" value="Putative activated CDC42 kinase 1"/>
    <property type="match status" value="1"/>
</dbReference>
<dbReference type="GO" id="GO:0005768">
    <property type="term" value="C:endosome"/>
    <property type="evidence" value="ECO:0007669"/>
    <property type="project" value="UniProtKB-SubCell"/>
</dbReference>
<dbReference type="GO" id="GO:0004674">
    <property type="term" value="F:protein serine/threonine kinase activity"/>
    <property type="evidence" value="ECO:0007669"/>
    <property type="project" value="UniProtKB-KW"/>
</dbReference>
<feature type="region of interest" description="Disordered" evidence="40">
    <location>
        <begin position="519"/>
        <end position="544"/>
    </location>
</feature>
<dbReference type="InterPro" id="IPR036028">
    <property type="entry name" value="SH3-like_dom_sf"/>
</dbReference>
<evidence type="ECO:0000256" key="18">
    <source>
        <dbReference type="ARBA" id="ARBA00022583"/>
    </source>
</evidence>
<evidence type="ECO:0000256" key="14">
    <source>
        <dbReference type="ARBA" id="ARBA00022481"/>
    </source>
</evidence>
<evidence type="ECO:0000256" key="22">
    <source>
        <dbReference type="ARBA" id="ARBA00022753"/>
    </source>
</evidence>
<dbReference type="GO" id="GO:0005524">
    <property type="term" value="F:ATP binding"/>
    <property type="evidence" value="ECO:0007669"/>
    <property type="project" value="UniProtKB-UniRule"/>
</dbReference>
<evidence type="ECO:0000256" key="17">
    <source>
        <dbReference type="ARBA" id="ARBA00022553"/>
    </source>
</evidence>
<evidence type="ECO:0000256" key="28">
    <source>
        <dbReference type="ARBA" id="ARBA00023136"/>
    </source>
</evidence>
<dbReference type="InterPro" id="IPR020635">
    <property type="entry name" value="Tyr_kinase_cat_dom"/>
</dbReference>
<dbReference type="Pfam" id="PF00018">
    <property type="entry name" value="SH3_1"/>
    <property type="match status" value="1"/>
</dbReference>
<evidence type="ECO:0000256" key="19">
    <source>
        <dbReference type="ARBA" id="ARBA00022679"/>
    </source>
</evidence>
<evidence type="ECO:0000256" key="3">
    <source>
        <dbReference type="ARBA" id="ARBA00004132"/>
    </source>
</evidence>
<evidence type="ECO:0000256" key="4">
    <source>
        <dbReference type="ARBA" id="ARBA00004177"/>
    </source>
</evidence>
<dbReference type="PROSITE" id="PS00109">
    <property type="entry name" value="PROTEIN_KINASE_TYR"/>
    <property type="match status" value="1"/>
</dbReference>
<comment type="catalytic activity">
    <reaction evidence="33">
        <text>L-threonyl-[protein] + ATP = O-phospho-L-threonyl-[protein] + ADP + H(+)</text>
        <dbReference type="Rhea" id="RHEA:46608"/>
        <dbReference type="Rhea" id="RHEA-COMP:11060"/>
        <dbReference type="Rhea" id="RHEA-COMP:11605"/>
        <dbReference type="ChEBI" id="CHEBI:15378"/>
        <dbReference type="ChEBI" id="CHEBI:30013"/>
        <dbReference type="ChEBI" id="CHEBI:30616"/>
        <dbReference type="ChEBI" id="CHEBI:61977"/>
        <dbReference type="ChEBI" id="CHEBI:456216"/>
        <dbReference type="EC" id="2.7.11.1"/>
    </reaction>
</comment>
<keyword evidence="13" id="KW-1003">Cell membrane</keyword>
<dbReference type="Gene3D" id="1.10.510.10">
    <property type="entry name" value="Transferase(Phosphotransferase) domain 1"/>
    <property type="match status" value="1"/>
</dbReference>
<dbReference type="InterPro" id="IPR055175">
    <property type="entry name" value="ACK/TNK-like_SAM"/>
</dbReference>
<reference evidence="44" key="2">
    <citation type="submission" date="2022-10" db="EMBL/GenBank/DDBJ databases">
        <authorList>
            <consortium name="ENA_rothamsted_submissions"/>
            <consortium name="culmorum"/>
            <person name="King R."/>
        </authorList>
    </citation>
    <scope>NUCLEOTIDE SEQUENCE</scope>
</reference>
<dbReference type="Pfam" id="PF22931">
    <property type="entry name" value="SAM_TNK"/>
    <property type="match status" value="1"/>
</dbReference>
<feature type="domain" description="Protein kinase" evidence="42">
    <location>
        <begin position="111"/>
        <end position="370"/>
    </location>
</feature>
<evidence type="ECO:0000256" key="20">
    <source>
        <dbReference type="ARBA" id="ARBA00022723"/>
    </source>
</evidence>
<dbReference type="InterPro" id="IPR011009">
    <property type="entry name" value="Kinase-like_dom_sf"/>
</dbReference>
<gene>
    <name evidence="44" type="ORF">PHAECO_LOCUS4887</name>
</gene>
<keyword evidence="14" id="KW-0488">Methylation</keyword>
<reference evidence="44" key="1">
    <citation type="submission" date="2022-01" db="EMBL/GenBank/DDBJ databases">
        <authorList>
            <person name="King R."/>
        </authorList>
    </citation>
    <scope>NUCLEOTIDE SEQUENCE</scope>
</reference>
<dbReference type="InterPro" id="IPR001452">
    <property type="entry name" value="SH3_domain"/>
</dbReference>
<dbReference type="OrthoDB" id="635774at2759"/>
<dbReference type="FunFam" id="3.30.200.20:FF:000107">
    <property type="entry name" value="Putative activated CDC42 kinase 1"/>
    <property type="match status" value="1"/>
</dbReference>
<dbReference type="GO" id="GO:0005912">
    <property type="term" value="C:adherens junction"/>
    <property type="evidence" value="ECO:0007669"/>
    <property type="project" value="UniProtKB-SubCell"/>
</dbReference>
<dbReference type="InterPro" id="IPR050198">
    <property type="entry name" value="Non-receptor_tyrosine_kinases"/>
</dbReference>